<feature type="domain" description="Myb-like" evidence="8">
    <location>
        <begin position="5"/>
        <end position="57"/>
    </location>
</feature>
<dbReference type="InterPro" id="IPR017930">
    <property type="entry name" value="Myb_dom"/>
</dbReference>
<evidence type="ECO:0000256" key="3">
    <source>
        <dbReference type="ARBA" id="ARBA00023015"/>
    </source>
</evidence>
<comment type="caution">
    <text evidence="10">The sequence shown here is derived from an EMBL/GenBank/DDBJ whole genome shotgun (WGS) entry which is preliminary data.</text>
</comment>
<evidence type="ECO:0000256" key="4">
    <source>
        <dbReference type="ARBA" id="ARBA00023125"/>
    </source>
</evidence>
<accession>A0ABR2DMT5</accession>
<dbReference type="PROSITE" id="PS51294">
    <property type="entry name" value="HTH_MYB"/>
    <property type="match status" value="1"/>
</dbReference>
<name>A0ABR2DMT5_9ROSI</name>
<reference evidence="10 11" key="1">
    <citation type="journal article" date="2024" name="G3 (Bethesda)">
        <title>Genome assembly of Hibiscus sabdariffa L. provides insights into metabolisms of medicinal natural products.</title>
        <authorList>
            <person name="Kim T."/>
        </authorList>
    </citation>
    <scope>NUCLEOTIDE SEQUENCE [LARGE SCALE GENOMIC DNA]</scope>
    <source>
        <strain evidence="10">TK-2024</strain>
        <tissue evidence="10">Old leaves</tissue>
    </source>
</reference>
<dbReference type="CDD" id="cd00167">
    <property type="entry name" value="SANT"/>
    <property type="match status" value="1"/>
</dbReference>
<dbReference type="PANTHER" id="PTHR47999:SF24">
    <property type="entry name" value="TRANSCRIPTION FACTOR MYB90"/>
    <property type="match status" value="1"/>
</dbReference>
<evidence type="ECO:0000256" key="7">
    <source>
        <dbReference type="ARBA" id="ARBA00023242"/>
    </source>
</evidence>
<sequence>MEGPSASVKKGAWTEDEDILLKRCIEKYGAGNWHRVPYRAGLNRCRKSCRLRWTLIAGRLPGRTANDVKNYCINHLLKIKMDPSFNPNPHLKQSNPKHNTKVIKPRPHILSKKSFPVCSDEFMKFNTPAAVAATPAKNNSVSVDIDIDNGSSYCFSKENDEIMWWENLMMNENEVDYQGWIDDIDLSVLGEQAVDEKLEVVEEDNYDSLGELYLDDQLLHLFNQ</sequence>
<evidence type="ECO:0000256" key="2">
    <source>
        <dbReference type="ARBA" id="ARBA00022737"/>
    </source>
</evidence>
<evidence type="ECO:0000256" key="6">
    <source>
        <dbReference type="ARBA" id="ARBA00023163"/>
    </source>
</evidence>
<keyword evidence="4" id="KW-0238">DNA-binding</keyword>
<dbReference type="SMART" id="SM00717">
    <property type="entry name" value="SANT"/>
    <property type="match status" value="1"/>
</dbReference>
<evidence type="ECO:0000256" key="5">
    <source>
        <dbReference type="ARBA" id="ARBA00023159"/>
    </source>
</evidence>
<dbReference type="PANTHER" id="PTHR47999">
    <property type="entry name" value="TRANSCRIPTION FACTOR MYB8-RELATED-RELATED"/>
    <property type="match status" value="1"/>
</dbReference>
<dbReference type="Pfam" id="PF00249">
    <property type="entry name" value="Myb_DNA-binding"/>
    <property type="match status" value="1"/>
</dbReference>
<gene>
    <name evidence="10" type="ORF">V6N12_014356</name>
</gene>
<evidence type="ECO:0000313" key="10">
    <source>
        <dbReference type="EMBL" id="KAK8541729.1"/>
    </source>
</evidence>
<keyword evidence="11" id="KW-1185">Reference proteome</keyword>
<dbReference type="InterPro" id="IPR015495">
    <property type="entry name" value="Myb_TF_plants"/>
</dbReference>
<keyword evidence="6" id="KW-0804">Transcription</keyword>
<dbReference type="InterPro" id="IPR009057">
    <property type="entry name" value="Homeodomain-like_sf"/>
</dbReference>
<protein>
    <submittedName>
        <fullName evidence="10">Uncharacterized protein</fullName>
    </submittedName>
</protein>
<evidence type="ECO:0000256" key="1">
    <source>
        <dbReference type="ARBA" id="ARBA00004123"/>
    </source>
</evidence>
<dbReference type="Gene3D" id="1.10.10.60">
    <property type="entry name" value="Homeodomain-like"/>
    <property type="match status" value="2"/>
</dbReference>
<evidence type="ECO:0000259" key="8">
    <source>
        <dbReference type="PROSITE" id="PS50090"/>
    </source>
</evidence>
<feature type="domain" description="HTH myb-type" evidence="9">
    <location>
        <begin position="5"/>
        <end position="61"/>
    </location>
</feature>
<evidence type="ECO:0000313" key="11">
    <source>
        <dbReference type="Proteomes" id="UP001472677"/>
    </source>
</evidence>
<dbReference type="SUPFAM" id="SSF46689">
    <property type="entry name" value="Homeodomain-like"/>
    <property type="match status" value="1"/>
</dbReference>
<proteinExistence type="predicted"/>
<keyword evidence="2" id="KW-0677">Repeat</keyword>
<keyword evidence="5" id="KW-0010">Activator</keyword>
<dbReference type="Proteomes" id="UP001472677">
    <property type="component" value="Unassembled WGS sequence"/>
</dbReference>
<dbReference type="InterPro" id="IPR001005">
    <property type="entry name" value="SANT/Myb"/>
</dbReference>
<comment type="subcellular location">
    <subcellularLocation>
        <location evidence="1">Nucleus</location>
    </subcellularLocation>
</comment>
<evidence type="ECO:0000259" key="9">
    <source>
        <dbReference type="PROSITE" id="PS51294"/>
    </source>
</evidence>
<keyword evidence="7" id="KW-0539">Nucleus</keyword>
<dbReference type="PROSITE" id="PS50090">
    <property type="entry name" value="MYB_LIKE"/>
    <property type="match status" value="1"/>
</dbReference>
<keyword evidence="3" id="KW-0805">Transcription regulation</keyword>
<dbReference type="EMBL" id="JBBPBM010000024">
    <property type="protein sequence ID" value="KAK8541729.1"/>
    <property type="molecule type" value="Genomic_DNA"/>
</dbReference>
<organism evidence="10 11">
    <name type="scientific">Hibiscus sabdariffa</name>
    <name type="common">roselle</name>
    <dbReference type="NCBI Taxonomy" id="183260"/>
    <lineage>
        <taxon>Eukaryota</taxon>
        <taxon>Viridiplantae</taxon>
        <taxon>Streptophyta</taxon>
        <taxon>Embryophyta</taxon>
        <taxon>Tracheophyta</taxon>
        <taxon>Spermatophyta</taxon>
        <taxon>Magnoliopsida</taxon>
        <taxon>eudicotyledons</taxon>
        <taxon>Gunneridae</taxon>
        <taxon>Pentapetalae</taxon>
        <taxon>rosids</taxon>
        <taxon>malvids</taxon>
        <taxon>Malvales</taxon>
        <taxon>Malvaceae</taxon>
        <taxon>Malvoideae</taxon>
        <taxon>Hibiscus</taxon>
    </lineage>
</organism>